<dbReference type="InterPro" id="IPR019888">
    <property type="entry name" value="Tscrpt_reg_AsnC-like"/>
</dbReference>
<dbReference type="Pfam" id="PF01037">
    <property type="entry name" value="AsnC_trans_reg"/>
    <property type="match status" value="1"/>
</dbReference>
<dbReference type="OrthoDB" id="9809462at2"/>
<feature type="domain" description="HTH asnC-type" evidence="4">
    <location>
        <begin position="4"/>
        <end position="65"/>
    </location>
</feature>
<sequence length="156" mass="17022">MPDLDDRDRKLLTLLAGDATPSYAELGKLLNLSAPAVHERVKRLKRDGLIKGIAARLDGARIGRPLLAFVHVDTANWSITQQVLGLAELTEVEEIHTITGKSAMLLKVRVRDTQALELLLARIHKIDGITNTTSDIALTSYLERGPLPDNAAEVAD</sequence>
<dbReference type="InterPro" id="IPR036390">
    <property type="entry name" value="WH_DNA-bd_sf"/>
</dbReference>
<keyword evidence="3" id="KW-0804">Transcription</keyword>
<dbReference type="SMART" id="SM00344">
    <property type="entry name" value="HTH_ASNC"/>
    <property type="match status" value="1"/>
</dbReference>
<reference evidence="5 6" key="1">
    <citation type="submission" date="2018-02" db="EMBL/GenBank/DDBJ databases">
        <title>Draft Genome of Achromobacter spanius stain 6.</title>
        <authorList>
            <person name="Gunasekera T.S."/>
            <person name="Radwan O."/>
            <person name="Ruiz O.N."/>
        </authorList>
    </citation>
    <scope>NUCLEOTIDE SEQUENCE [LARGE SCALE GENOMIC DNA]</scope>
    <source>
        <strain evidence="5 6">6</strain>
    </source>
</reference>
<evidence type="ECO:0000256" key="1">
    <source>
        <dbReference type="ARBA" id="ARBA00023015"/>
    </source>
</evidence>
<dbReference type="RefSeq" id="WP_104143941.1">
    <property type="nucleotide sequence ID" value="NZ_PREU01000005.1"/>
</dbReference>
<dbReference type="Pfam" id="PF13412">
    <property type="entry name" value="HTH_24"/>
    <property type="match status" value="1"/>
</dbReference>
<dbReference type="GO" id="GO:0043565">
    <property type="term" value="F:sequence-specific DNA binding"/>
    <property type="evidence" value="ECO:0007669"/>
    <property type="project" value="InterPro"/>
</dbReference>
<evidence type="ECO:0000256" key="3">
    <source>
        <dbReference type="ARBA" id="ARBA00023163"/>
    </source>
</evidence>
<dbReference type="InterPro" id="IPR000485">
    <property type="entry name" value="AsnC-type_HTH_dom"/>
</dbReference>
<name>A0A2S5GSV4_9BURK</name>
<dbReference type="SUPFAM" id="SSF54909">
    <property type="entry name" value="Dimeric alpha+beta barrel"/>
    <property type="match status" value="1"/>
</dbReference>
<evidence type="ECO:0000313" key="5">
    <source>
        <dbReference type="EMBL" id="PPA75921.1"/>
    </source>
</evidence>
<dbReference type="EMBL" id="PREU01000005">
    <property type="protein sequence ID" value="PPA75921.1"/>
    <property type="molecule type" value="Genomic_DNA"/>
</dbReference>
<dbReference type="GO" id="GO:0043200">
    <property type="term" value="P:response to amino acid"/>
    <property type="evidence" value="ECO:0007669"/>
    <property type="project" value="TreeGrafter"/>
</dbReference>
<dbReference type="InterPro" id="IPR036388">
    <property type="entry name" value="WH-like_DNA-bd_sf"/>
</dbReference>
<organism evidence="5 6">
    <name type="scientific">Achromobacter spanius</name>
    <dbReference type="NCBI Taxonomy" id="217203"/>
    <lineage>
        <taxon>Bacteria</taxon>
        <taxon>Pseudomonadati</taxon>
        <taxon>Pseudomonadota</taxon>
        <taxon>Betaproteobacteria</taxon>
        <taxon>Burkholderiales</taxon>
        <taxon>Alcaligenaceae</taxon>
        <taxon>Achromobacter</taxon>
    </lineage>
</organism>
<dbReference type="PROSITE" id="PS50956">
    <property type="entry name" value="HTH_ASNC_2"/>
    <property type="match status" value="1"/>
</dbReference>
<dbReference type="SUPFAM" id="SSF46785">
    <property type="entry name" value="Winged helix' DNA-binding domain"/>
    <property type="match status" value="1"/>
</dbReference>
<dbReference type="GO" id="GO:0005829">
    <property type="term" value="C:cytosol"/>
    <property type="evidence" value="ECO:0007669"/>
    <property type="project" value="TreeGrafter"/>
</dbReference>
<dbReference type="InterPro" id="IPR019885">
    <property type="entry name" value="Tscrpt_reg_HTH_AsnC-type_CS"/>
</dbReference>
<keyword evidence="2" id="KW-0238">DNA-binding</keyword>
<dbReference type="PANTHER" id="PTHR30154">
    <property type="entry name" value="LEUCINE-RESPONSIVE REGULATORY PROTEIN"/>
    <property type="match status" value="1"/>
</dbReference>
<protein>
    <submittedName>
        <fullName evidence="5">Lrp/AsnC family transcriptional regulator</fullName>
    </submittedName>
</protein>
<dbReference type="AlphaFoldDB" id="A0A2S5GSV4"/>
<evidence type="ECO:0000313" key="6">
    <source>
        <dbReference type="Proteomes" id="UP000239990"/>
    </source>
</evidence>
<comment type="caution">
    <text evidence="5">The sequence shown here is derived from an EMBL/GenBank/DDBJ whole genome shotgun (WGS) entry which is preliminary data.</text>
</comment>
<dbReference type="PRINTS" id="PR00033">
    <property type="entry name" value="HTHASNC"/>
</dbReference>
<evidence type="ECO:0000259" key="4">
    <source>
        <dbReference type="PROSITE" id="PS50956"/>
    </source>
</evidence>
<dbReference type="CDD" id="cd00090">
    <property type="entry name" value="HTH_ARSR"/>
    <property type="match status" value="1"/>
</dbReference>
<dbReference type="InterPro" id="IPR019887">
    <property type="entry name" value="Tscrpt_reg_AsnC/Lrp_C"/>
</dbReference>
<dbReference type="Gene3D" id="3.30.70.920">
    <property type="match status" value="1"/>
</dbReference>
<dbReference type="InterPro" id="IPR011008">
    <property type="entry name" value="Dimeric_a/b-barrel"/>
</dbReference>
<dbReference type="Gene3D" id="1.10.10.10">
    <property type="entry name" value="Winged helix-like DNA-binding domain superfamily/Winged helix DNA-binding domain"/>
    <property type="match status" value="1"/>
</dbReference>
<proteinExistence type="predicted"/>
<dbReference type="InterPro" id="IPR011991">
    <property type="entry name" value="ArsR-like_HTH"/>
</dbReference>
<dbReference type="PROSITE" id="PS00519">
    <property type="entry name" value="HTH_ASNC_1"/>
    <property type="match status" value="1"/>
</dbReference>
<dbReference type="PANTHER" id="PTHR30154:SF53">
    <property type="entry name" value="HTH-TYPE TRANSCRIPTIONAL REGULATOR LRPC"/>
    <property type="match status" value="1"/>
</dbReference>
<keyword evidence="1" id="KW-0805">Transcription regulation</keyword>
<dbReference type="GO" id="GO:0006355">
    <property type="term" value="P:regulation of DNA-templated transcription"/>
    <property type="evidence" value="ECO:0007669"/>
    <property type="project" value="UniProtKB-ARBA"/>
</dbReference>
<accession>A0A2S5GSV4</accession>
<gene>
    <name evidence="5" type="ORF">C4E15_14250</name>
</gene>
<dbReference type="Proteomes" id="UP000239990">
    <property type="component" value="Unassembled WGS sequence"/>
</dbReference>
<evidence type="ECO:0000256" key="2">
    <source>
        <dbReference type="ARBA" id="ARBA00023125"/>
    </source>
</evidence>